<dbReference type="Proteomes" id="UP000598971">
    <property type="component" value="Unassembled WGS sequence"/>
</dbReference>
<comment type="caution">
    <text evidence="3">The sequence shown here is derived from an EMBL/GenBank/DDBJ whole genome shotgun (WGS) entry which is preliminary data.</text>
</comment>
<accession>A0A8J8JTV8</accession>
<feature type="transmembrane region" description="Helical" evidence="1">
    <location>
        <begin position="81"/>
        <end position="103"/>
    </location>
</feature>
<gene>
    <name evidence="3" type="ORF">GD597_05635</name>
</gene>
<feature type="transmembrane region" description="Helical" evidence="1">
    <location>
        <begin position="123"/>
        <end position="144"/>
    </location>
</feature>
<feature type="domain" description="CAAX prenyl protease 2/Lysostaphin resistance protein A-like" evidence="2">
    <location>
        <begin position="136"/>
        <end position="238"/>
    </location>
</feature>
<feature type="transmembrane region" description="Helical" evidence="1">
    <location>
        <begin position="172"/>
        <end position="191"/>
    </location>
</feature>
<dbReference type="EMBL" id="WHPF01000003">
    <property type="protein sequence ID" value="NNV54934.1"/>
    <property type="molecule type" value="Genomic_DNA"/>
</dbReference>
<keyword evidence="3" id="KW-0645">Protease</keyword>
<feature type="transmembrane region" description="Helical" evidence="1">
    <location>
        <begin position="38"/>
        <end position="60"/>
    </location>
</feature>
<proteinExistence type="predicted"/>
<evidence type="ECO:0000256" key="1">
    <source>
        <dbReference type="SAM" id="Phobius"/>
    </source>
</evidence>
<organism evidence="3 4">
    <name type="scientific">Limnovirga soli</name>
    <dbReference type="NCBI Taxonomy" id="2656915"/>
    <lineage>
        <taxon>Bacteria</taxon>
        <taxon>Pseudomonadati</taxon>
        <taxon>Bacteroidota</taxon>
        <taxon>Chitinophagia</taxon>
        <taxon>Chitinophagales</taxon>
        <taxon>Chitinophagaceae</taxon>
        <taxon>Limnovirga</taxon>
    </lineage>
</organism>
<dbReference type="AlphaFoldDB" id="A0A8J8JTV8"/>
<dbReference type="PANTHER" id="PTHR35797">
    <property type="entry name" value="PROTEASE-RELATED"/>
    <property type="match status" value="1"/>
</dbReference>
<name>A0A8J8JTV8_9BACT</name>
<dbReference type="Pfam" id="PF02517">
    <property type="entry name" value="Rce1-like"/>
    <property type="match status" value="1"/>
</dbReference>
<feature type="transmembrane region" description="Helical" evidence="1">
    <location>
        <begin position="255"/>
        <end position="276"/>
    </location>
</feature>
<sequence>MKNIFTSRPVITFLLITFLLSSIFYFLIIYTGKIGSGFGLYVTGLMWCPGISALITSLILGRKLSELGWQWGNAKYQLRSYLIPLLYASIAYIIIWSIGWGGFYNKEFVTQVSNSFGLTQLPSGLIIALYFIFMGLFGVIGSAANGLGEEIGWRGFLAPELSKTFNYTKTSLISGGIWAVWHFPILIFADYNVGTPYWYGLTCFTVMVISISFVFTWFRLKSNSLWTGVILHASHNLFIQSIFTPLTKDTGNTKYFIDEFGIVIPIVCLCFAIYFWSKRSQLISIPNEIDNRH</sequence>
<keyword evidence="1" id="KW-0812">Transmembrane</keyword>
<evidence type="ECO:0000313" key="3">
    <source>
        <dbReference type="EMBL" id="NNV54934.1"/>
    </source>
</evidence>
<reference evidence="3" key="1">
    <citation type="submission" date="2019-10" db="EMBL/GenBank/DDBJ databases">
        <title>Draft genome sequence of Panacibacter sp. KCS-6.</title>
        <authorList>
            <person name="Yim K.J."/>
        </authorList>
    </citation>
    <scope>NUCLEOTIDE SEQUENCE</scope>
    <source>
        <strain evidence="3">KCS-6</strain>
    </source>
</reference>
<keyword evidence="1" id="KW-1133">Transmembrane helix</keyword>
<keyword evidence="4" id="KW-1185">Reference proteome</keyword>
<dbReference type="GO" id="GO:0008237">
    <property type="term" value="F:metallopeptidase activity"/>
    <property type="evidence" value="ECO:0007669"/>
    <property type="project" value="UniProtKB-KW"/>
</dbReference>
<feature type="transmembrane region" description="Helical" evidence="1">
    <location>
        <begin position="12"/>
        <end position="32"/>
    </location>
</feature>
<keyword evidence="3" id="KW-0378">Hydrolase</keyword>
<dbReference type="GO" id="GO:0080120">
    <property type="term" value="P:CAAX-box protein maturation"/>
    <property type="evidence" value="ECO:0007669"/>
    <property type="project" value="UniProtKB-ARBA"/>
</dbReference>
<dbReference type="InterPro" id="IPR042150">
    <property type="entry name" value="MmRce1-like"/>
</dbReference>
<feature type="transmembrane region" description="Helical" evidence="1">
    <location>
        <begin position="225"/>
        <end position="243"/>
    </location>
</feature>
<keyword evidence="3" id="KW-0482">Metalloprotease</keyword>
<keyword evidence="1" id="KW-0472">Membrane</keyword>
<evidence type="ECO:0000313" key="4">
    <source>
        <dbReference type="Proteomes" id="UP000598971"/>
    </source>
</evidence>
<protein>
    <submittedName>
        <fullName evidence="3">CPBP family intramembrane metalloprotease</fullName>
    </submittedName>
</protein>
<dbReference type="GO" id="GO:0004175">
    <property type="term" value="F:endopeptidase activity"/>
    <property type="evidence" value="ECO:0007669"/>
    <property type="project" value="UniProtKB-ARBA"/>
</dbReference>
<feature type="transmembrane region" description="Helical" evidence="1">
    <location>
        <begin position="197"/>
        <end position="218"/>
    </location>
</feature>
<dbReference type="PANTHER" id="PTHR35797:SF1">
    <property type="entry name" value="PROTEASE"/>
    <property type="match status" value="1"/>
</dbReference>
<dbReference type="InterPro" id="IPR003675">
    <property type="entry name" value="Rce1/LyrA-like_dom"/>
</dbReference>
<evidence type="ECO:0000259" key="2">
    <source>
        <dbReference type="Pfam" id="PF02517"/>
    </source>
</evidence>
<dbReference type="RefSeq" id="WP_171606848.1">
    <property type="nucleotide sequence ID" value="NZ_WHPF01000003.1"/>
</dbReference>